<proteinExistence type="predicted"/>
<comment type="subcellular location">
    <subcellularLocation>
        <location evidence="1">Nucleus</location>
        <location evidence="1">Nucleolus</location>
    </subcellularLocation>
</comment>
<dbReference type="PANTHER" id="PTHR21686:SF12">
    <property type="entry name" value="DEOXYNUCLEOTIDYLTRANSFERASE TERMINAL-INTERACTING PROTEIN 2"/>
    <property type="match status" value="1"/>
</dbReference>
<name>A0ABD3RY88_9STRA</name>
<dbReference type="InterPro" id="IPR014810">
    <property type="entry name" value="Fcf2_C"/>
</dbReference>
<organism evidence="5 6">
    <name type="scientific">Cyclostephanos tholiformis</name>
    <dbReference type="NCBI Taxonomy" id="382380"/>
    <lineage>
        <taxon>Eukaryota</taxon>
        <taxon>Sar</taxon>
        <taxon>Stramenopiles</taxon>
        <taxon>Ochrophyta</taxon>
        <taxon>Bacillariophyta</taxon>
        <taxon>Coscinodiscophyceae</taxon>
        <taxon>Thalassiosirophycidae</taxon>
        <taxon>Stephanodiscales</taxon>
        <taxon>Stephanodiscaceae</taxon>
        <taxon>Cyclostephanos</taxon>
    </lineage>
</organism>
<feature type="compositionally biased region" description="Basic residues" evidence="3">
    <location>
        <begin position="70"/>
        <end position="79"/>
    </location>
</feature>
<comment type="caution">
    <text evidence="5">The sequence shown here is derived from an EMBL/GenBank/DDBJ whole genome shotgun (WGS) entry which is preliminary data.</text>
</comment>
<evidence type="ECO:0000256" key="1">
    <source>
        <dbReference type="ARBA" id="ARBA00004604"/>
    </source>
</evidence>
<dbReference type="Proteomes" id="UP001530377">
    <property type="component" value="Unassembled WGS sequence"/>
</dbReference>
<dbReference type="EMBL" id="JALLPB020000116">
    <property type="protein sequence ID" value="KAL3817190.1"/>
    <property type="molecule type" value="Genomic_DNA"/>
</dbReference>
<feature type="region of interest" description="Disordered" evidence="3">
    <location>
        <begin position="311"/>
        <end position="335"/>
    </location>
</feature>
<feature type="domain" description="Fcf2 pre-rRNA processing C-terminal" evidence="4">
    <location>
        <begin position="219"/>
        <end position="309"/>
    </location>
</feature>
<dbReference type="GO" id="GO:0005730">
    <property type="term" value="C:nucleolus"/>
    <property type="evidence" value="ECO:0007669"/>
    <property type="project" value="UniProtKB-SubCell"/>
</dbReference>
<dbReference type="PANTHER" id="PTHR21686">
    <property type="entry name" value="DEOXYNUCLEOTIDYLTRANSFERASE TERMINAL-INTERACTING PROTEIN 2"/>
    <property type="match status" value="1"/>
</dbReference>
<feature type="compositionally biased region" description="Low complexity" evidence="3">
    <location>
        <begin position="59"/>
        <end position="69"/>
    </location>
</feature>
<sequence length="335" mass="35624">MGNDEMITPWTDDDIVEDGDDDATAIIGSSSSSSSSSSTGRKGDSSSSTAMTSPANKMTTATATTTTTTKTRKTRKKTTASKTTTSTTVTANELTHLIPGYTAPMRLDATASLRGTSSDGIIALSELRKLASRSEAAAYAPSMTSFGVMSHPPPSSSYPRSFLPHAGGGTKRSTSTSFTTTTTATVTTTTMHRTAFGRGNAVVKSRNRGGGGACASNVDAGPGWFGMTSTPMTKTLLTDLSVIRNRNYLDPRKFYKSTDSFDGKVLQVGTVIEGGAEYYSSRLTNKERKTNLTEEVMSDKNVADYAKRKYREIQSIRDRPGRRGASKGGKGRGKR</sequence>
<evidence type="ECO:0000256" key="3">
    <source>
        <dbReference type="SAM" id="MobiDB-lite"/>
    </source>
</evidence>
<dbReference type="InterPro" id="IPR039883">
    <property type="entry name" value="Fcf2/DNTTIP2"/>
</dbReference>
<feature type="compositionally biased region" description="Acidic residues" evidence="3">
    <location>
        <begin position="11"/>
        <end position="23"/>
    </location>
</feature>
<reference evidence="5 6" key="1">
    <citation type="submission" date="2024-10" db="EMBL/GenBank/DDBJ databases">
        <title>Updated reference genomes for cyclostephanoid diatoms.</title>
        <authorList>
            <person name="Roberts W.R."/>
            <person name="Alverson A.J."/>
        </authorList>
    </citation>
    <scope>NUCLEOTIDE SEQUENCE [LARGE SCALE GENOMIC DNA]</scope>
    <source>
        <strain evidence="5 6">AJA228-03</strain>
    </source>
</reference>
<protein>
    <recommendedName>
        <fullName evidence="4">Fcf2 pre-rRNA processing C-terminal domain-containing protein</fullName>
    </recommendedName>
</protein>
<evidence type="ECO:0000259" key="4">
    <source>
        <dbReference type="Pfam" id="PF08698"/>
    </source>
</evidence>
<evidence type="ECO:0000256" key="2">
    <source>
        <dbReference type="ARBA" id="ARBA00023242"/>
    </source>
</evidence>
<keyword evidence="6" id="KW-1185">Reference proteome</keyword>
<feature type="region of interest" description="Disordered" evidence="3">
    <location>
        <begin position="1"/>
        <end position="87"/>
    </location>
</feature>
<feature type="compositionally biased region" description="Polar residues" evidence="3">
    <location>
        <begin position="49"/>
        <end position="58"/>
    </location>
</feature>
<accession>A0ABD3RY88</accession>
<evidence type="ECO:0000313" key="6">
    <source>
        <dbReference type="Proteomes" id="UP001530377"/>
    </source>
</evidence>
<evidence type="ECO:0000313" key="5">
    <source>
        <dbReference type="EMBL" id="KAL3817190.1"/>
    </source>
</evidence>
<dbReference type="Pfam" id="PF08698">
    <property type="entry name" value="Fcf2"/>
    <property type="match status" value="1"/>
</dbReference>
<gene>
    <name evidence="5" type="ORF">ACHAXA_007733</name>
</gene>
<feature type="compositionally biased region" description="Basic and acidic residues" evidence="3">
    <location>
        <begin position="311"/>
        <end position="321"/>
    </location>
</feature>
<keyword evidence="2" id="KW-0539">Nucleus</keyword>
<dbReference type="AlphaFoldDB" id="A0ABD3RY88"/>
<feature type="compositionally biased region" description="Low complexity" evidence="3">
    <location>
        <begin position="28"/>
        <end position="48"/>
    </location>
</feature>
<feature type="compositionally biased region" description="Basic residues" evidence="3">
    <location>
        <begin position="322"/>
        <end position="335"/>
    </location>
</feature>